<evidence type="ECO:0000313" key="2">
    <source>
        <dbReference type="Proteomes" id="UP000684084"/>
    </source>
</evidence>
<dbReference type="Proteomes" id="UP000684084">
    <property type="component" value="Unassembled WGS sequence"/>
</dbReference>
<organism evidence="1 2">
    <name type="scientific">Rhizophagus irregularis</name>
    <dbReference type="NCBI Taxonomy" id="588596"/>
    <lineage>
        <taxon>Eukaryota</taxon>
        <taxon>Fungi</taxon>
        <taxon>Fungi incertae sedis</taxon>
        <taxon>Mucoromycota</taxon>
        <taxon>Glomeromycotina</taxon>
        <taxon>Glomeromycetes</taxon>
        <taxon>Glomerales</taxon>
        <taxon>Glomeraceae</taxon>
        <taxon>Rhizophagus</taxon>
    </lineage>
</organism>
<gene>
    <name evidence="1" type="ORF">CHRIB12_LOCUS18307</name>
</gene>
<sequence length="85" mass="9581">MWELASGVPIFYDIPDICEDNEKRLPVPEHEPKTTRLPEAHHDVSRKLSSSSVISSSSVLIVTGKIMTSDNYDDCNDCMVQDEEK</sequence>
<name>A0A916EF28_9GLOM</name>
<dbReference type="AlphaFoldDB" id="A0A916EF28"/>
<evidence type="ECO:0000313" key="1">
    <source>
        <dbReference type="EMBL" id="CAB5383215.1"/>
    </source>
</evidence>
<protein>
    <submittedName>
        <fullName evidence="1">Uncharacterized protein</fullName>
    </submittedName>
</protein>
<dbReference type="VEuPathDB" id="FungiDB:RhiirFUN_025490"/>
<dbReference type="OrthoDB" id="3205772at2759"/>
<reference evidence="1" key="1">
    <citation type="submission" date="2020-05" db="EMBL/GenBank/DDBJ databases">
        <authorList>
            <person name="Rincon C."/>
            <person name="Sanders R I."/>
            <person name="Robbins C."/>
            <person name="Chaturvedi A."/>
        </authorList>
    </citation>
    <scope>NUCLEOTIDE SEQUENCE</scope>
    <source>
        <strain evidence="1">CHB12</strain>
    </source>
</reference>
<comment type="caution">
    <text evidence="1">The sequence shown here is derived from an EMBL/GenBank/DDBJ whole genome shotgun (WGS) entry which is preliminary data.</text>
</comment>
<dbReference type="EMBL" id="CAGKOT010000048">
    <property type="protein sequence ID" value="CAB5383215.1"/>
    <property type="molecule type" value="Genomic_DNA"/>
</dbReference>
<accession>A0A916EF28</accession>
<proteinExistence type="predicted"/>